<protein>
    <submittedName>
        <fullName evidence="1">Uncharacterized protein</fullName>
    </submittedName>
</protein>
<gene>
    <name evidence="1" type="ORF">MCB1EB_1611</name>
</gene>
<dbReference type="Proteomes" id="UP000282597">
    <property type="component" value="Chromosome"/>
</dbReference>
<evidence type="ECO:0000313" key="2">
    <source>
        <dbReference type="Proteomes" id="UP000282597"/>
    </source>
</evidence>
<organism evidence="1 2">
    <name type="scientific">Mycoavidus cysteinexigens</name>
    <dbReference type="NCBI Taxonomy" id="1553431"/>
    <lineage>
        <taxon>Bacteria</taxon>
        <taxon>Pseudomonadati</taxon>
        <taxon>Pseudomonadota</taxon>
        <taxon>Betaproteobacteria</taxon>
        <taxon>Burkholderiales</taxon>
        <taxon>Burkholderiaceae</taxon>
        <taxon>Mycoavidus</taxon>
    </lineage>
</organism>
<name>A0A2Z6EWI8_9BURK</name>
<sequence>MRRKASKYERQEVYLKEQGFVFFINVRGRLIVARAAVEGWSEEVKAKSWQPKLAV</sequence>
<dbReference type="EMBL" id="AP018150">
    <property type="protein sequence ID" value="BBE09772.1"/>
    <property type="molecule type" value="Genomic_DNA"/>
</dbReference>
<dbReference type="RefSeq" id="WP_126353994.1">
    <property type="nucleotide sequence ID" value="NZ_AP018150.1"/>
</dbReference>
<dbReference type="KEGG" id="mcys:MCB1EB_1611"/>
<keyword evidence="2" id="KW-1185">Reference proteome</keyword>
<proteinExistence type="predicted"/>
<reference evidence="1 2" key="1">
    <citation type="journal article" date="2018" name="Microbes Environ.">
        <title>Comparative Genomic Insights into Endofungal Lifestyles of Two Bacterial Endosymbionts, Mycoavidus cysteinexigens and Burkholderia rhizoxinica.</title>
        <authorList>
            <person name="Sharmin D."/>
            <person name="Guo Y."/>
            <person name="Nishizawa T."/>
            <person name="Ohshima S."/>
            <person name="Sato Y."/>
            <person name="Takashima Y."/>
            <person name="Narisawa K."/>
            <person name="Ohta H."/>
        </authorList>
    </citation>
    <scope>NUCLEOTIDE SEQUENCE [LARGE SCALE GENOMIC DNA]</scope>
    <source>
        <strain evidence="1 2">B1-EB</strain>
    </source>
</reference>
<accession>A0A2Z6EWI8</accession>
<dbReference type="AlphaFoldDB" id="A0A2Z6EWI8"/>
<evidence type="ECO:0000313" key="1">
    <source>
        <dbReference type="EMBL" id="BBE09772.1"/>
    </source>
</evidence>